<organism evidence="2 3">
    <name type="scientific">Thanatephorus cucumeris (strain AG1-IB / isolate 7/3/14)</name>
    <name type="common">Lettuce bottom rot fungus</name>
    <name type="synonym">Rhizoctonia solani</name>
    <dbReference type="NCBI Taxonomy" id="1108050"/>
    <lineage>
        <taxon>Eukaryota</taxon>
        <taxon>Fungi</taxon>
        <taxon>Dikarya</taxon>
        <taxon>Basidiomycota</taxon>
        <taxon>Agaricomycotina</taxon>
        <taxon>Agaricomycetes</taxon>
        <taxon>Cantharellales</taxon>
        <taxon>Ceratobasidiaceae</taxon>
        <taxon>Rhizoctonia</taxon>
        <taxon>Rhizoctonia solani AG-1</taxon>
    </lineage>
</organism>
<sequence>MIAFGRVVNVLLLVLSLSCLVCASPSPRMSVHKSRAVSARQEPGSLAPLDVLAGTTRKQLDACLKAKTQEDAKAVVTEVVLQIKTCTASLKQLGKLEVDASVAAAVATRSATCVELVIKLLFKLTRKFGSDFVLSLCIEIDAVLKELLLALDGCISGVLKLLVLKLVDVKTSAIMQFDLRQCAQVLGLTA</sequence>
<evidence type="ECO:0000313" key="2">
    <source>
        <dbReference type="EMBL" id="CEL60548.1"/>
    </source>
</evidence>
<accession>A0A0B7FWE0</accession>
<evidence type="ECO:0000256" key="1">
    <source>
        <dbReference type="SAM" id="SignalP"/>
    </source>
</evidence>
<name>A0A0B7FWE0_THACB</name>
<evidence type="ECO:0000313" key="3">
    <source>
        <dbReference type="Proteomes" id="UP000059188"/>
    </source>
</evidence>
<feature type="chain" id="PRO_5002114662" description="Transmembrane protein" evidence="1">
    <location>
        <begin position="24"/>
        <end position="190"/>
    </location>
</feature>
<gene>
    <name evidence="2" type="ORF">RSOLAG1IB_09730</name>
</gene>
<dbReference type="OrthoDB" id="3166747at2759"/>
<reference evidence="2 3" key="1">
    <citation type="submission" date="2014-11" db="EMBL/GenBank/DDBJ databases">
        <authorList>
            <person name="Wibberg Daniel"/>
        </authorList>
    </citation>
    <scope>NUCLEOTIDE SEQUENCE [LARGE SCALE GENOMIC DNA]</scope>
    <source>
        <strain evidence="2">Rhizoctonia solani AG1-IB 7/3/14</strain>
    </source>
</reference>
<dbReference type="PROSITE" id="PS51257">
    <property type="entry name" value="PROKAR_LIPOPROTEIN"/>
    <property type="match status" value="1"/>
</dbReference>
<feature type="signal peptide" evidence="1">
    <location>
        <begin position="1"/>
        <end position="23"/>
    </location>
</feature>
<evidence type="ECO:0008006" key="4">
    <source>
        <dbReference type="Google" id="ProtNLM"/>
    </source>
</evidence>
<keyword evidence="1" id="KW-0732">Signal</keyword>
<protein>
    <recommendedName>
        <fullName evidence="4">Transmembrane protein</fullName>
    </recommendedName>
</protein>
<dbReference type="EMBL" id="LN679148">
    <property type="protein sequence ID" value="CEL60548.1"/>
    <property type="molecule type" value="Genomic_DNA"/>
</dbReference>
<proteinExistence type="predicted"/>
<dbReference type="Proteomes" id="UP000059188">
    <property type="component" value="Unassembled WGS sequence"/>
</dbReference>
<dbReference type="AlphaFoldDB" id="A0A0B7FWE0"/>
<keyword evidence="3" id="KW-1185">Reference proteome</keyword>